<feature type="compositionally biased region" description="Polar residues" evidence="1">
    <location>
        <begin position="104"/>
        <end position="113"/>
    </location>
</feature>
<accession>A0A382KBQ0</accession>
<feature type="non-terminal residue" evidence="2">
    <location>
        <position position="113"/>
    </location>
</feature>
<organism evidence="2">
    <name type="scientific">marine metagenome</name>
    <dbReference type="NCBI Taxonomy" id="408172"/>
    <lineage>
        <taxon>unclassified sequences</taxon>
        <taxon>metagenomes</taxon>
        <taxon>ecological metagenomes</taxon>
    </lineage>
</organism>
<reference evidence="2" key="1">
    <citation type="submission" date="2018-05" db="EMBL/GenBank/DDBJ databases">
        <authorList>
            <person name="Lanie J.A."/>
            <person name="Ng W.-L."/>
            <person name="Kazmierczak K.M."/>
            <person name="Andrzejewski T.M."/>
            <person name="Davidsen T.M."/>
            <person name="Wayne K.J."/>
            <person name="Tettelin H."/>
            <person name="Glass J.I."/>
            <person name="Rusch D."/>
            <person name="Podicherti R."/>
            <person name="Tsui H.-C.T."/>
            <person name="Winkler M.E."/>
        </authorList>
    </citation>
    <scope>NUCLEOTIDE SEQUENCE</scope>
</reference>
<evidence type="ECO:0000256" key="1">
    <source>
        <dbReference type="SAM" id="MobiDB-lite"/>
    </source>
</evidence>
<dbReference type="EMBL" id="UINC01079527">
    <property type="protein sequence ID" value="SVC21609.1"/>
    <property type="molecule type" value="Genomic_DNA"/>
</dbReference>
<protein>
    <submittedName>
        <fullName evidence="2">Uncharacterized protein</fullName>
    </submittedName>
</protein>
<name>A0A382KBQ0_9ZZZZ</name>
<gene>
    <name evidence="2" type="ORF">METZ01_LOCUS274463</name>
</gene>
<feature type="region of interest" description="Disordered" evidence="1">
    <location>
        <begin position="88"/>
        <end position="113"/>
    </location>
</feature>
<evidence type="ECO:0000313" key="2">
    <source>
        <dbReference type="EMBL" id="SVC21609.1"/>
    </source>
</evidence>
<proteinExistence type="predicted"/>
<sequence>MNYYTRRYIYSLFVTTILLLTGIPGRALAQYRAVTSETVVDLSPVISLKHYQNWPGGQLHHQPLVVPYIRHGPGPWASDVLIVDENTATQTDSPTHMMPPQESGLPNASYYGS</sequence>
<dbReference type="AlphaFoldDB" id="A0A382KBQ0"/>